<evidence type="ECO:0000256" key="1">
    <source>
        <dbReference type="SAM" id="MobiDB-lite"/>
    </source>
</evidence>
<comment type="caution">
    <text evidence="2">The sequence shown here is derived from an EMBL/GenBank/DDBJ whole genome shotgun (WGS) entry which is preliminary data.</text>
</comment>
<name>A0A9P8SLV5_9HYPO</name>
<gene>
    <name evidence="2" type="ORF">HRG_02088</name>
</gene>
<accession>A0A9P8SLV5</accession>
<dbReference type="Proteomes" id="UP000824596">
    <property type="component" value="Unassembled WGS sequence"/>
</dbReference>
<feature type="compositionally biased region" description="Low complexity" evidence="1">
    <location>
        <begin position="42"/>
        <end position="53"/>
    </location>
</feature>
<feature type="compositionally biased region" description="Low complexity" evidence="1">
    <location>
        <begin position="1"/>
        <end position="16"/>
    </location>
</feature>
<evidence type="ECO:0000313" key="3">
    <source>
        <dbReference type="Proteomes" id="UP000824596"/>
    </source>
</evidence>
<sequence length="94" mass="10004">MASPTPSGTASASSAADKSVACTESRASDTSNKNIVPDSRQSSKGGSESKPSPDNQHKNVEGAREWNEDEKKWLSLIADILDDQAARLSRSLQD</sequence>
<reference evidence="2" key="1">
    <citation type="submission" date="2021-09" db="EMBL/GenBank/DDBJ databases">
        <title>A high-quality genome of the endoparasitic fungus Hirsutella rhossiliensis with a comparison of Hirsutella genomes reveals transposable elements contributing to genome size variation.</title>
        <authorList>
            <person name="Lin R."/>
            <person name="Jiao Y."/>
            <person name="Sun X."/>
            <person name="Ling J."/>
            <person name="Xie B."/>
            <person name="Cheng X."/>
        </authorList>
    </citation>
    <scope>NUCLEOTIDE SEQUENCE</scope>
    <source>
        <strain evidence="2">HR02</strain>
    </source>
</reference>
<dbReference type="GeneID" id="68351217"/>
<protein>
    <submittedName>
        <fullName evidence="2">Uncharacterized protein</fullName>
    </submittedName>
</protein>
<feature type="compositionally biased region" description="Basic and acidic residues" evidence="1">
    <location>
        <begin position="55"/>
        <end position="68"/>
    </location>
</feature>
<feature type="region of interest" description="Disordered" evidence="1">
    <location>
        <begin position="1"/>
        <end position="68"/>
    </location>
</feature>
<evidence type="ECO:0000313" key="2">
    <source>
        <dbReference type="EMBL" id="KAH0966679.1"/>
    </source>
</evidence>
<dbReference type="RefSeq" id="XP_044724192.1">
    <property type="nucleotide sequence ID" value="XM_044860559.1"/>
</dbReference>
<proteinExistence type="predicted"/>
<dbReference type="AlphaFoldDB" id="A0A9P8SLV5"/>
<keyword evidence="3" id="KW-1185">Reference proteome</keyword>
<dbReference type="EMBL" id="JAIZPD010000002">
    <property type="protein sequence ID" value="KAH0966679.1"/>
    <property type="molecule type" value="Genomic_DNA"/>
</dbReference>
<organism evidence="2 3">
    <name type="scientific">Hirsutella rhossiliensis</name>
    <dbReference type="NCBI Taxonomy" id="111463"/>
    <lineage>
        <taxon>Eukaryota</taxon>
        <taxon>Fungi</taxon>
        <taxon>Dikarya</taxon>
        <taxon>Ascomycota</taxon>
        <taxon>Pezizomycotina</taxon>
        <taxon>Sordariomycetes</taxon>
        <taxon>Hypocreomycetidae</taxon>
        <taxon>Hypocreales</taxon>
        <taxon>Ophiocordycipitaceae</taxon>
        <taxon>Hirsutella</taxon>
    </lineage>
</organism>